<evidence type="ECO:0000313" key="2">
    <source>
        <dbReference type="Proteomes" id="UP000662074"/>
    </source>
</evidence>
<evidence type="ECO:0000313" key="1">
    <source>
        <dbReference type="EMBL" id="GGI50727.1"/>
    </source>
</evidence>
<comment type="caution">
    <text evidence="1">The sequence shown here is derived from an EMBL/GenBank/DDBJ whole genome shotgun (WGS) entry which is preliminary data.</text>
</comment>
<reference evidence="1" key="2">
    <citation type="submission" date="2020-09" db="EMBL/GenBank/DDBJ databases">
        <authorList>
            <person name="Sun Q."/>
            <person name="Sedlacek I."/>
        </authorList>
    </citation>
    <scope>NUCLEOTIDE SEQUENCE</scope>
    <source>
        <strain evidence="1">CCM 8711</strain>
    </source>
</reference>
<dbReference type="AlphaFoldDB" id="A0A917J9R8"/>
<keyword evidence="2" id="KW-1185">Reference proteome</keyword>
<proteinExistence type="predicted"/>
<dbReference type="Proteomes" id="UP000662074">
    <property type="component" value="Unassembled WGS sequence"/>
</dbReference>
<name>A0A917J9R8_9SPHI</name>
<sequence>MENENYKVLKGYDNSCLEIIQSKVTDIKIKVYNSQQASFIPDPNEIQMYAEDNNTRLIFETMDLSVTKGIDVFNAIKWYVRLRFNNTSPLIKHFEN</sequence>
<gene>
    <name evidence="1" type="ORF">GCM10011425_19390</name>
</gene>
<organism evidence="1 2">
    <name type="scientific">Mucilaginibacter galii</name>
    <dbReference type="NCBI Taxonomy" id="2005073"/>
    <lineage>
        <taxon>Bacteria</taxon>
        <taxon>Pseudomonadati</taxon>
        <taxon>Bacteroidota</taxon>
        <taxon>Sphingobacteriia</taxon>
        <taxon>Sphingobacteriales</taxon>
        <taxon>Sphingobacteriaceae</taxon>
        <taxon>Mucilaginibacter</taxon>
    </lineage>
</organism>
<accession>A0A917J9R8</accession>
<reference evidence="1" key="1">
    <citation type="journal article" date="2014" name="Int. J. Syst. Evol. Microbiol.">
        <title>Complete genome sequence of Corynebacterium casei LMG S-19264T (=DSM 44701T), isolated from a smear-ripened cheese.</title>
        <authorList>
            <consortium name="US DOE Joint Genome Institute (JGI-PGF)"/>
            <person name="Walter F."/>
            <person name="Albersmeier A."/>
            <person name="Kalinowski J."/>
            <person name="Ruckert C."/>
        </authorList>
    </citation>
    <scope>NUCLEOTIDE SEQUENCE</scope>
    <source>
        <strain evidence="1">CCM 8711</strain>
    </source>
</reference>
<protein>
    <submittedName>
        <fullName evidence="1">Uncharacterized protein</fullName>
    </submittedName>
</protein>
<dbReference type="RefSeq" id="WP_188416132.1">
    <property type="nucleotide sequence ID" value="NZ_BMDO01000004.1"/>
</dbReference>
<dbReference type="EMBL" id="BMDO01000004">
    <property type="protein sequence ID" value="GGI50727.1"/>
    <property type="molecule type" value="Genomic_DNA"/>
</dbReference>